<name>A0A5N5EH34_9ACTN</name>
<accession>A0A5N5EH34</accession>
<sequence length="266" mass="28271">MNDVHELLGRAADDAGTPALSTGTVYARAARIRRRRRALVSAAALTVVAAGALTVARAGEQGDTAHSSVATTPRPSGFPTSSAPALTKAERLAALLPPDVGKIEQVLLLALTKQIPPEQAKETYLGPLDGQYAFREDGGVGYLVLNYEDREAVTAKEGRPADPDADLCPEPGQETSRTECVREVLPDGRVLTLWNSAMPFRGGDDVRWGPELTGQLVQRDGSRFLVRSSTGFESTGTQGPLLDAPPVSREQLKALLTGPEVLPEKP</sequence>
<keyword evidence="2" id="KW-0472">Membrane</keyword>
<evidence type="ECO:0000256" key="2">
    <source>
        <dbReference type="SAM" id="Phobius"/>
    </source>
</evidence>
<feature type="transmembrane region" description="Helical" evidence="2">
    <location>
        <begin position="38"/>
        <end position="59"/>
    </location>
</feature>
<dbReference type="RefSeq" id="WP_151513870.1">
    <property type="nucleotide sequence ID" value="NZ_VYUA01000067.1"/>
</dbReference>
<evidence type="ECO:0000256" key="1">
    <source>
        <dbReference type="SAM" id="MobiDB-lite"/>
    </source>
</evidence>
<protein>
    <submittedName>
        <fullName evidence="3">Uncharacterized protein</fullName>
    </submittedName>
</protein>
<comment type="caution">
    <text evidence="3">The sequence shown here is derived from an EMBL/GenBank/DDBJ whole genome shotgun (WGS) entry which is preliminary data.</text>
</comment>
<feature type="region of interest" description="Disordered" evidence="1">
    <location>
        <begin position="154"/>
        <end position="179"/>
    </location>
</feature>
<proteinExistence type="predicted"/>
<evidence type="ECO:0000313" key="3">
    <source>
        <dbReference type="EMBL" id="KAB2587932.1"/>
    </source>
</evidence>
<dbReference type="Proteomes" id="UP000326907">
    <property type="component" value="Unassembled WGS sequence"/>
</dbReference>
<feature type="region of interest" description="Disordered" evidence="1">
    <location>
        <begin position="60"/>
        <end position="84"/>
    </location>
</feature>
<dbReference type="EMBL" id="VYUA01000067">
    <property type="protein sequence ID" value="KAB2587932.1"/>
    <property type="molecule type" value="Genomic_DNA"/>
</dbReference>
<reference evidence="3 4" key="1">
    <citation type="submission" date="2019-09" db="EMBL/GenBank/DDBJ databases">
        <authorList>
            <person name="Liu P."/>
        </authorList>
    </citation>
    <scope>NUCLEOTIDE SEQUENCE [LARGE SCALE GENOMIC DNA]</scope>
    <source>
        <strain evidence="3 4">TRM68085</strain>
    </source>
</reference>
<feature type="compositionally biased region" description="Polar residues" evidence="1">
    <location>
        <begin position="64"/>
        <end position="84"/>
    </location>
</feature>
<organism evidence="3 4">
    <name type="scientific">Streptomyces arboris</name>
    <dbReference type="NCBI Taxonomy" id="2600619"/>
    <lineage>
        <taxon>Bacteria</taxon>
        <taxon>Bacillati</taxon>
        <taxon>Actinomycetota</taxon>
        <taxon>Actinomycetes</taxon>
        <taxon>Kitasatosporales</taxon>
        <taxon>Streptomycetaceae</taxon>
        <taxon>Streptomyces</taxon>
    </lineage>
</organism>
<evidence type="ECO:0000313" key="4">
    <source>
        <dbReference type="Proteomes" id="UP000326907"/>
    </source>
</evidence>
<dbReference type="AlphaFoldDB" id="A0A5N5EH34"/>
<gene>
    <name evidence="3" type="ORF">F5983_35275</name>
</gene>
<keyword evidence="4" id="KW-1185">Reference proteome</keyword>
<keyword evidence="2" id="KW-1133">Transmembrane helix</keyword>
<keyword evidence="2" id="KW-0812">Transmembrane</keyword>